<dbReference type="OrthoDB" id="10051210at2759"/>
<gene>
    <name evidence="1" type="ORF">HOLleu_41981</name>
</gene>
<dbReference type="EMBL" id="JAIZAY010000023">
    <property type="protein sequence ID" value="KAJ8020120.1"/>
    <property type="molecule type" value="Genomic_DNA"/>
</dbReference>
<sequence>MEENSKPTIYEWQVLPFGTTCSPCCASFALKKHVADNKKGNEEVLKNLEEGFYVDNCLYSVRAVVEGKKLILKLRSELAEGGFNIRQWASDRGFTLRSQIRELRVLNYVRS</sequence>
<dbReference type="AlphaFoldDB" id="A0A9Q1BB28"/>
<proteinExistence type="predicted"/>
<dbReference type="PANTHER" id="PTHR47331">
    <property type="entry name" value="PHD-TYPE DOMAIN-CONTAINING PROTEIN"/>
    <property type="match status" value="1"/>
</dbReference>
<dbReference type="Proteomes" id="UP001152320">
    <property type="component" value="Chromosome 23"/>
</dbReference>
<name>A0A9Q1BB28_HOLLE</name>
<evidence type="ECO:0000313" key="1">
    <source>
        <dbReference type="EMBL" id="KAJ8020120.1"/>
    </source>
</evidence>
<organism evidence="1 2">
    <name type="scientific">Holothuria leucospilota</name>
    <name type="common">Black long sea cucumber</name>
    <name type="synonym">Mertensiothuria leucospilota</name>
    <dbReference type="NCBI Taxonomy" id="206669"/>
    <lineage>
        <taxon>Eukaryota</taxon>
        <taxon>Metazoa</taxon>
        <taxon>Echinodermata</taxon>
        <taxon>Eleutherozoa</taxon>
        <taxon>Echinozoa</taxon>
        <taxon>Holothuroidea</taxon>
        <taxon>Aspidochirotacea</taxon>
        <taxon>Aspidochirotida</taxon>
        <taxon>Holothuriidae</taxon>
        <taxon>Holothuria</taxon>
    </lineage>
</organism>
<accession>A0A9Q1BB28</accession>
<keyword evidence="2" id="KW-1185">Reference proteome</keyword>
<evidence type="ECO:0000313" key="2">
    <source>
        <dbReference type="Proteomes" id="UP001152320"/>
    </source>
</evidence>
<dbReference type="PANTHER" id="PTHR47331:SF5">
    <property type="entry name" value="RIBONUCLEASE H"/>
    <property type="match status" value="1"/>
</dbReference>
<protein>
    <submittedName>
        <fullName evidence="1">Uncharacterized protein</fullName>
    </submittedName>
</protein>
<reference evidence="1" key="1">
    <citation type="submission" date="2021-10" db="EMBL/GenBank/DDBJ databases">
        <title>Tropical sea cucumber genome reveals ecological adaptation and Cuvierian tubules defense mechanism.</title>
        <authorList>
            <person name="Chen T."/>
        </authorList>
    </citation>
    <scope>NUCLEOTIDE SEQUENCE</scope>
    <source>
        <strain evidence="1">Nanhai2018</strain>
        <tissue evidence="1">Muscle</tissue>
    </source>
</reference>
<comment type="caution">
    <text evidence="1">The sequence shown here is derived from an EMBL/GenBank/DDBJ whole genome shotgun (WGS) entry which is preliminary data.</text>
</comment>